<keyword evidence="2" id="KW-1185">Reference proteome</keyword>
<evidence type="ECO:0000313" key="2">
    <source>
        <dbReference type="Proteomes" id="UP001608902"/>
    </source>
</evidence>
<proteinExistence type="predicted"/>
<accession>A0ABD6ERJ4</accession>
<comment type="caution">
    <text evidence="1">The sequence shown here is derived from an EMBL/GenBank/DDBJ whole genome shotgun (WGS) entry which is preliminary data.</text>
</comment>
<dbReference type="AlphaFoldDB" id="A0ABD6ERJ4"/>
<organism evidence="1 2">
    <name type="scientific">Gnathostoma spinigerum</name>
    <dbReference type="NCBI Taxonomy" id="75299"/>
    <lineage>
        <taxon>Eukaryota</taxon>
        <taxon>Metazoa</taxon>
        <taxon>Ecdysozoa</taxon>
        <taxon>Nematoda</taxon>
        <taxon>Chromadorea</taxon>
        <taxon>Rhabditida</taxon>
        <taxon>Spirurina</taxon>
        <taxon>Gnathostomatomorpha</taxon>
        <taxon>Gnathostomatoidea</taxon>
        <taxon>Gnathostomatidae</taxon>
        <taxon>Gnathostoma</taxon>
    </lineage>
</organism>
<gene>
    <name evidence="1" type="ORF">AB6A40_009289</name>
</gene>
<dbReference type="Proteomes" id="UP001608902">
    <property type="component" value="Unassembled WGS sequence"/>
</dbReference>
<evidence type="ECO:0000313" key="1">
    <source>
        <dbReference type="EMBL" id="MFH4982580.1"/>
    </source>
</evidence>
<sequence>MKVTLLNNADNSSLVASFITSVKGDLDSPVTSNFGNRVGEYRAQAQRIADEIDGDSADFERMRRIAKEIEETLGSISRLFQNFGHVSKEVCRLFRRFC</sequence>
<name>A0ABD6ERJ4_9BILA</name>
<reference evidence="1 2" key="1">
    <citation type="submission" date="2024-08" db="EMBL/GenBank/DDBJ databases">
        <title>Gnathostoma spinigerum genome.</title>
        <authorList>
            <person name="Gonzalez-Bertolin B."/>
            <person name="Monzon S."/>
            <person name="Zaballos A."/>
            <person name="Jimenez P."/>
            <person name="Dekumyoy P."/>
            <person name="Varona S."/>
            <person name="Cuesta I."/>
            <person name="Sumanam S."/>
            <person name="Adisakwattana P."/>
            <person name="Gasser R.B."/>
            <person name="Hernandez-Gonzalez A."/>
            <person name="Young N.D."/>
            <person name="Perteguer M.J."/>
        </authorList>
    </citation>
    <scope>NUCLEOTIDE SEQUENCE [LARGE SCALE GENOMIC DNA]</scope>
    <source>
        <strain evidence="1">AL3</strain>
        <tissue evidence="1">Liver</tissue>
    </source>
</reference>
<protein>
    <submittedName>
        <fullName evidence="1">Uncharacterized protein</fullName>
    </submittedName>
</protein>
<dbReference type="EMBL" id="JBGFUD010009629">
    <property type="protein sequence ID" value="MFH4982580.1"/>
    <property type="molecule type" value="Genomic_DNA"/>
</dbReference>